<organism evidence="3 4">
    <name type="scientific">Rhizoctonia solani</name>
    <dbReference type="NCBI Taxonomy" id="456999"/>
    <lineage>
        <taxon>Eukaryota</taxon>
        <taxon>Fungi</taxon>
        <taxon>Dikarya</taxon>
        <taxon>Basidiomycota</taxon>
        <taxon>Agaricomycotina</taxon>
        <taxon>Agaricomycetes</taxon>
        <taxon>Cantharellales</taxon>
        <taxon>Ceratobasidiaceae</taxon>
        <taxon>Rhizoctonia</taxon>
    </lineage>
</organism>
<dbReference type="AlphaFoldDB" id="A0A8H3AD98"/>
<feature type="transmembrane region" description="Helical" evidence="1">
    <location>
        <begin position="174"/>
        <end position="191"/>
    </location>
</feature>
<sequence length="272" mass="30524">MLLCWISFIALFQYHQSHEMHLTELFRCVSILLFYIYGTMVAMLIASSASVTRIWAIYERRQVTNICYSVKSLVVLRLNLALSPIASLLCILAAGICVPSMVTLQWQARQCKLVPNPAPDLISGCRFNSTPLAILPYIAPFLYDTTLFIMTVHRVWKTSNTPLMARLLSDGSQYYVIVMGTFLLVGFSSLVPPIRDGINGSGLFVAVLSSMCTRLAISTRSYYDEALYMRHSLEMTTVTGDLRFHTDEWRVPESVVSISEGLGLSNQLEQKA</sequence>
<keyword evidence="1" id="KW-1133">Transmembrane helix</keyword>
<feature type="transmembrane region" description="Helical" evidence="1">
    <location>
        <begin position="33"/>
        <end position="58"/>
    </location>
</feature>
<reference evidence="3" key="1">
    <citation type="submission" date="2021-01" db="EMBL/GenBank/DDBJ databases">
        <authorList>
            <person name="Kaushik A."/>
        </authorList>
    </citation>
    <scope>NUCLEOTIDE SEQUENCE</scope>
    <source>
        <strain evidence="3">AG6-10EEA</strain>
    </source>
</reference>
<feature type="signal peptide" evidence="2">
    <location>
        <begin position="1"/>
        <end position="17"/>
    </location>
</feature>
<comment type="caution">
    <text evidence="3">The sequence shown here is derived from an EMBL/GenBank/DDBJ whole genome shotgun (WGS) entry which is preliminary data.</text>
</comment>
<evidence type="ECO:0000313" key="4">
    <source>
        <dbReference type="Proteomes" id="UP000663853"/>
    </source>
</evidence>
<feature type="transmembrane region" description="Helical" evidence="1">
    <location>
        <begin position="78"/>
        <end position="102"/>
    </location>
</feature>
<keyword evidence="1" id="KW-0812">Transmembrane</keyword>
<keyword evidence="2" id="KW-0732">Signal</keyword>
<name>A0A8H3AD98_9AGAM</name>
<feature type="transmembrane region" description="Helical" evidence="1">
    <location>
        <begin position="134"/>
        <end position="153"/>
    </location>
</feature>
<feature type="chain" id="PRO_5034369100" evidence="2">
    <location>
        <begin position="18"/>
        <end position="272"/>
    </location>
</feature>
<proteinExistence type="predicted"/>
<protein>
    <submittedName>
        <fullName evidence="3">Uncharacterized protein</fullName>
    </submittedName>
</protein>
<dbReference type="Proteomes" id="UP000663853">
    <property type="component" value="Unassembled WGS sequence"/>
</dbReference>
<dbReference type="EMBL" id="CAJMXA010000180">
    <property type="protein sequence ID" value="CAE6419970.1"/>
    <property type="molecule type" value="Genomic_DNA"/>
</dbReference>
<gene>
    <name evidence="3" type="ORF">RDB_LOCUS11148</name>
</gene>
<evidence type="ECO:0000313" key="3">
    <source>
        <dbReference type="EMBL" id="CAE6419970.1"/>
    </source>
</evidence>
<keyword evidence="1" id="KW-0472">Membrane</keyword>
<evidence type="ECO:0000256" key="1">
    <source>
        <dbReference type="SAM" id="Phobius"/>
    </source>
</evidence>
<accession>A0A8H3AD98</accession>
<evidence type="ECO:0000256" key="2">
    <source>
        <dbReference type="SAM" id="SignalP"/>
    </source>
</evidence>